<accession>A0ABY3H1A7</accession>
<sequence>MRFTMIGATATAVAVLASPITSTPAPATVPAVPAASVVSKPAKAASVHGEARISYIESIHDDIRFTIHAEQTPFTRPMPPTAPEGLPTDARGTLKFSHSRGEVTGWAEATVDCLVTSGRTATLTAVVTKSNVEEPGARLGISVQQGGKGEPDRLGFSWGVVNVDPENIDENGQLVRPQAGSCMAPAPFTTVIKGGYKVIHAEITKSPTQPEPAPHHS</sequence>
<keyword evidence="3" id="KW-1185">Reference proteome</keyword>
<protein>
    <recommendedName>
        <fullName evidence="4">Repetin</fullName>
    </recommendedName>
</protein>
<feature type="signal peptide" evidence="1">
    <location>
        <begin position="1"/>
        <end position="27"/>
    </location>
</feature>
<keyword evidence="1" id="KW-0732">Signal</keyword>
<evidence type="ECO:0000313" key="3">
    <source>
        <dbReference type="Proteomes" id="UP000318052"/>
    </source>
</evidence>
<proteinExistence type="predicted"/>
<evidence type="ECO:0000256" key="1">
    <source>
        <dbReference type="SAM" id="SignalP"/>
    </source>
</evidence>
<evidence type="ECO:0000313" key="2">
    <source>
        <dbReference type="EMBL" id="TWV25897.1"/>
    </source>
</evidence>
<dbReference type="RefSeq" id="WP_146579981.1">
    <property type="nucleotide sequence ID" value="NZ_VOGX01000018.1"/>
</dbReference>
<name>A0ABY3H1A7_9ACTN</name>
<reference evidence="3" key="1">
    <citation type="journal article" date="2019" name="Microbiol. Resour. Announc.">
        <title>Draft Genomic Sequences of Streptomyces misionensis and Streptomyces albidoflavus, bacteria applied for phytopathogen biocontrol.</title>
        <authorList>
            <person name="Pylro V."/>
            <person name="Dias A."/>
            <person name="Andreote F."/>
            <person name="Varani A."/>
            <person name="Andreote C."/>
            <person name="Bernardo E."/>
            <person name="Martins T."/>
        </authorList>
    </citation>
    <scope>NUCLEOTIDE SEQUENCE [LARGE SCALE GENOMIC DNA]</scope>
    <source>
        <strain evidence="3">77</strain>
    </source>
</reference>
<organism evidence="2 3">
    <name type="scientific">Streptomyces albidoflavus</name>
    <dbReference type="NCBI Taxonomy" id="1886"/>
    <lineage>
        <taxon>Bacteria</taxon>
        <taxon>Bacillati</taxon>
        <taxon>Actinomycetota</taxon>
        <taxon>Actinomycetes</taxon>
        <taxon>Kitasatosporales</taxon>
        <taxon>Streptomycetaceae</taxon>
        <taxon>Streptomyces</taxon>
        <taxon>Streptomyces albidoflavus group</taxon>
    </lineage>
</organism>
<gene>
    <name evidence="2" type="ORF">FRZ02_04065</name>
</gene>
<dbReference type="EMBL" id="VOGX01000018">
    <property type="protein sequence ID" value="TWV25897.1"/>
    <property type="molecule type" value="Genomic_DNA"/>
</dbReference>
<dbReference type="Proteomes" id="UP000318052">
    <property type="component" value="Unassembled WGS sequence"/>
</dbReference>
<evidence type="ECO:0008006" key="4">
    <source>
        <dbReference type="Google" id="ProtNLM"/>
    </source>
</evidence>
<comment type="caution">
    <text evidence="2">The sequence shown here is derived from an EMBL/GenBank/DDBJ whole genome shotgun (WGS) entry which is preliminary data.</text>
</comment>
<feature type="chain" id="PRO_5046879112" description="Repetin" evidence="1">
    <location>
        <begin position="28"/>
        <end position="217"/>
    </location>
</feature>